<feature type="signal peptide" evidence="3">
    <location>
        <begin position="1"/>
        <end position="18"/>
    </location>
</feature>
<reference evidence="6 7" key="1">
    <citation type="submission" date="2024-08" db="EMBL/GenBank/DDBJ databases">
        <authorList>
            <person name="Feng Z."/>
            <person name="Ronholm J."/>
        </authorList>
    </citation>
    <scope>NUCLEOTIDE SEQUENCE [LARGE SCALE GENOMIC DNA]</scope>
    <source>
        <strain evidence="6 7">4-AB0-8</strain>
    </source>
</reference>
<feature type="domain" description="Peptidase M16 N-terminal" evidence="4">
    <location>
        <begin position="62"/>
        <end position="202"/>
    </location>
</feature>
<dbReference type="Proteomes" id="UP001567350">
    <property type="component" value="Unassembled WGS sequence"/>
</dbReference>
<keyword evidence="3" id="KW-0732">Signal</keyword>
<dbReference type="PANTHER" id="PTHR11851">
    <property type="entry name" value="METALLOPROTEASE"/>
    <property type="match status" value="1"/>
</dbReference>
<dbReference type="InterPro" id="IPR050361">
    <property type="entry name" value="MPP/UQCRC_Complex"/>
</dbReference>
<feature type="region of interest" description="Disordered" evidence="2">
    <location>
        <begin position="463"/>
        <end position="486"/>
    </location>
</feature>
<proteinExistence type="inferred from homology"/>
<dbReference type="InterPro" id="IPR007863">
    <property type="entry name" value="Peptidase_M16_C"/>
</dbReference>
<dbReference type="RefSeq" id="WP_370892940.1">
    <property type="nucleotide sequence ID" value="NZ_JBGJLR010000014.1"/>
</dbReference>
<dbReference type="Gene3D" id="3.30.830.10">
    <property type="entry name" value="Metalloenzyme, LuxS/M16 peptidase-like"/>
    <property type="match status" value="2"/>
</dbReference>
<sequence length="486" mass="52768">MKRTLSLLMLVASLSAAAENSAPAGTISTSLNAWASAQKANQATAVQQFTLANGMQLIVQPDRRAPTAVHMLWLRVGAMEEVDGTTGVAHALEHMMFKGSQQLAPGEFSRRVAALGGQENAFTNRDYTGYYQQIPSSRLRDVMALEADRFAHNQWPDAEFTKEIEVIKEERRMRTEDNPRGMLLEQLSAAIFMANPYGRPVVGWMNDLDAMTADDVRNFHRDWYVPANAAIVIAGDVDVAQVKTWAEATYGQIPARPSAVGKPREEPQQIGLRRIEVKQPAEQAFVAMAYRVPSIRNVENLTAQDKDALALLVLSAVLDGYDGARLERALVQGKDRVADSASSSASVMGRGPALFILSGVPAKGKTPAQLEKALQAQIARIAKEGVNAAELQRVKTQWLASQIYERDSVMGQAQGLGNYWVLGMPVNADDLLVKALMDISAADVQRVAGQYFGADQLTVGTLVPQPRPAGQAARPASPVDANTLQH</sequence>
<evidence type="ECO:0000313" key="6">
    <source>
        <dbReference type="EMBL" id="MEZ2740248.1"/>
    </source>
</evidence>
<dbReference type="EMBL" id="JBGJLR010000014">
    <property type="protein sequence ID" value="MEZ2740248.1"/>
    <property type="molecule type" value="Genomic_DNA"/>
</dbReference>
<evidence type="ECO:0000256" key="3">
    <source>
        <dbReference type="SAM" id="SignalP"/>
    </source>
</evidence>
<name>A0ABV4IIN8_9BURK</name>
<gene>
    <name evidence="6" type="ORF">ACBP88_12470</name>
</gene>
<protein>
    <submittedName>
        <fullName evidence="6">M16 family metallopeptidase</fullName>
    </submittedName>
</protein>
<dbReference type="Pfam" id="PF00675">
    <property type="entry name" value="Peptidase_M16"/>
    <property type="match status" value="1"/>
</dbReference>
<comment type="caution">
    <text evidence="6">The sequence shown here is derived from an EMBL/GenBank/DDBJ whole genome shotgun (WGS) entry which is preliminary data.</text>
</comment>
<evidence type="ECO:0000256" key="1">
    <source>
        <dbReference type="ARBA" id="ARBA00007261"/>
    </source>
</evidence>
<accession>A0ABV4IIN8</accession>
<dbReference type="PANTHER" id="PTHR11851:SF49">
    <property type="entry name" value="MITOCHONDRIAL-PROCESSING PEPTIDASE SUBUNIT ALPHA"/>
    <property type="match status" value="1"/>
</dbReference>
<evidence type="ECO:0000313" key="7">
    <source>
        <dbReference type="Proteomes" id="UP001567350"/>
    </source>
</evidence>
<organism evidence="6 7">
    <name type="scientific">Comamonas jiangduensis</name>
    <dbReference type="NCBI Taxonomy" id="1194168"/>
    <lineage>
        <taxon>Bacteria</taxon>
        <taxon>Pseudomonadati</taxon>
        <taxon>Pseudomonadota</taxon>
        <taxon>Betaproteobacteria</taxon>
        <taxon>Burkholderiales</taxon>
        <taxon>Comamonadaceae</taxon>
        <taxon>Comamonas</taxon>
    </lineage>
</organism>
<evidence type="ECO:0000259" key="4">
    <source>
        <dbReference type="Pfam" id="PF00675"/>
    </source>
</evidence>
<keyword evidence="7" id="KW-1185">Reference proteome</keyword>
<comment type="similarity">
    <text evidence="1">Belongs to the peptidase M16 family.</text>
</comment>
<dbReference type="Pfam" id="PF05193">
    <property type="entry name" value="Peptidase_M16_C"/>
    <property type="match status" value="1"/>
</dbReference>
<dbReference type="SUPFAM" id="SSF63411">
    <property type="entry name" value="LuxS/MPP-like metallohydrolase"/>
    <property type="match status" value="2"/>
</dbReference>
<dbReference type="InterPro" id="IPR011765">
    <property type="entry name" value="Pept_M16_N"/>
</dbReference>
<dbReference type="InterPro" id="IPR011249">
    <property type="entry name" value="Metalloenz_LuxS/M16"/>
</dbReference>
<evidence type="ECO:0000259" key="5">
    <source>
        <dbReference type="Pfam" id="PF05193"/>
    </source>
</evidence>
<evidence type="ECO:0000256" key="2">
    <source>
        <dbReference type="SAM" id="MobiDB-lite"/>
    </source>
</evidence>
<feature type="chain" id="PRO_5047144352" evidence="3">
    <location>
        <begin position="19"/>
        <end position="486"/>
    </location>
</feature>
<feature type="domain" description="Peptidase M16 C-terminal" evidence="5">
    <location>
        <begin position="211"/>
        <end position="397"/>
    </location>
</feature>